<dbReference type="EMBL" id="CAJVPM010002499">
    <property type="protein sequence ID" value="CAG8487383.1"/>
    <property type="molecule type" value="Genomic_DNA"/>
</dbReference>
<accession>A0ACA9KRY9</accession>
<organism evidence="1 2">
    <name type="scientific">Scutellospora calospora</name>
    <dbReference type="NCBI Taxonomy" id="85575"/>
    <lineage>
        <taxon>Eukaryota</taxon>
        <taxon>Fungi</taxon>
        <taxon>Fungi incertae sedis</taxon>
        <taxon>Mucoromycota</taxon>
        <taxon>Glomeromycotina</taxon>
        <taxon>Glomeromycetes</taxon>
        <taxon>Diversisporales</taxon>
        <taxon>Gigasporaceae</taxon>
        <taxon>Scutellospora</taxon>
    </lineage>
</organism>
<feature type="non-terminal residue" evidence="1">
    <location>
        <position position="140"/>
    </location>
</feature>
<gene>
    <name evidence="1" type="ORF">SCALOS_LOCUS2687</name>
</gene>
<sequence>YWFEMNNLNFQISDDFDIQSIDETDNFDIQSIDGSDNDIQIIEADNLDMQIIDGIETIYEEDLESFEKNSILKSDNEFSDIEDDLIKLNENPITYFTKELASHIVYHTLTSIEYPMTSSEGVAYIYNVEGWEELLAAFKD</sequence>
<name>A0ACA9KRY9_9GLOM</name>
<evidence type="ECO:0000313" key="2">
    <source>
        <dbReference type="Proteomes" id="UP000789860"/>
    </source>
</evidence>
<evidence type="ECO:0000313" key="1">
    <source>
        <dbReference type="EMBL" id="CAG8487383.1"/>
    </source>
</evidence>
<reference evidence="1" key="1">
    <citation type="submission" date="2021-06" db="EMBL/GenBank/DDBJ databases">
        <authorList>
            <person name="Kallberg Y."/>
            <person name="Tangrot J."/>
            <person name="Rosling A."/>
        </authorList>
    </citation>
    <scope>NUCLEOTIDE SEQUENCE</scope>
    <source>
        <strain evidence="1">AU212A</strain>
    </source>
</reference>
<dbReference type="Proteomes" id="UP000789860">
    <property type="component" value="Unassembled WGS sequence"/>
</dbReference>
<feature type="non-terminal residue" evidence="1">
    <location>
        <position position="1"/>
    </location>
</feature>
<keyword evidence="2" id="KW-1185">Reference proteome</keyword>
<comment type="caution">
    <text evidence="1">The sequence shown here is derived from an EMBL/GenBank/DDBJ whole genome shotgun (WGS) entry which is preliminary data.</text>
</comment>
<proteinExistence type="predicted"/>
<protein>
    <submittedName>
        <fullName evidence="1">6263_t:CDS:1</fullName>
    </submittedName>
</protein>